<dbReference type="InterPro" id="IPR001969">
    <property type="entry name" value="Aspartic_peptidase_AS"/>
</dbReference>
<dbReference type="GeneTree" id="ENSGT00390000017260"/>
<reference evidence="1 2" key="1">
    <citation type="submission" date="2020-10" db="EMBL/GenBank/DDBJ databases">
        <title>Pygocentrus nattereri (red-bellied piranha) genome, fPygNat1, primary haplotype.</title>
        <authorList>
            <person name="Myers G."/>
            <person name="Meyer A."/>
            <person name="Karagic N."/>
            <person name="Pippel M."/>
            <person name="Winkler S."/>
            <person name="Tracey A."/>
            <person name="Wood J."/>
            <person name="Formenti G."/>
            <person name="Howe K."/>
            <person name="Fedrigo O."/>
            <person name="Jarvis E.D."/>
        </authorList>
    </citation>
    <scope>NUCLEOTIDE SEQUENCE [LARGE SCALE GENOMIC DNA]</scope>
</reference>
<dbReference type="InterPro" id="IPR021109">
    <property type="entry name" value="Peptidase_aspartic_dom_sf"/>
</dbReference>
<protein>
    <recommendedName>
        <fullName evidence="3">Peptidase A2 domain-containing protein</fullName>
    </recommendedName>
</protein>
<accession>A0AAR2JZ36</accession>
<dbReference type="CDD" id="cd00303">
    <property type="entry name" value="retropepsin_like"/>
    <property type="match status" value="1"/>
</dbReference>
<dbReference type="Ensembl" id="ENSPNAT00000077938.1">
    <property type="protein sequence ID" value="ENSPNAP00000055464.1"/>
    <property type="gene ID" value="ENSPNAG00000035900.1"/>
</dbReference>
<name>A0AAR2JZ36_PYGNA</name>
<reference evidence="1" key="2">
    <citation type="submission" date="2025-08" db="UniProtKB">
        <authorList>
            <consortium name="Ensembl"/>
        </authorList>
    </citation>
    <scope>IDENTIFICATION</scope>
</reference>
<proteinExistence type="predicted"/>
<dbReference type="PROSITE" id="PS00141">
    <property type="entry name" value="ASP_PROTEASE"/>
    <property type="match status" value="1"/>
</dbReference>
<evidence type="ECO:0008006" key="3">
    <source>
        <dbReference type="Google" id="ProtNLM"/>
    </source>
</evidence>
<organism evidence="1 2">
    <name type="scientific">Pygocentrus nattereri</name>
    <name type="common">Red-bellied piranha</name>
    <dbReference type="NCBI Taxonomy" id="42514"/>
    <lineage>
        <taxon>Eukaryota</taxon>
        <taxon>Metazoa</taxon>
        <taxon>Chordata</taxon>
        <taxon>Craniata</taxon>
        <taxon>Vertebrata</taxon>
        <taxon>Euteleostomi</taxon>
        <taxon>Actinopterygii</taxon>
        <taxon>Neopterygii</taxon>
        <taxon>Teleostei</taxon>
        <taxon>Ostariophysi</taxon>
        <taxon>Characiformes</taxon>
        <taxon>Characoidei</taxon>
        <taxon>Pygocentrus</taxon>
    </lineage>
</organism>
<dbReference type="GO" id="GO:0004190">
    <property type="term" value="F:aspartic-type endopeptidase activity"/>
    <property type="evidence" value="ECO:0007669"/>
    <property type="project" value="InterPro"/>
</dbReference>
<dbReference type="SUPFAM" id="SSF50630">
    <property type="entry name" value="Acid proteases"/>
    <property type="match status" value="1"/>
</dbReference>
<dbReference type="Pfam" id="PF13975">
    <property type="entry name" value="gag-asp_proteas"/>
    <property type="match status" value="1"/>
</dbReference>
<sequence>MESSSNSNPVVSRPAFMPEVFDGVSCTWPDWLGQFELASELNGWDDNLRVKFMTLLLKGKAREVFLGLPSEARTVYRQLKMHLEKYLTPPANEEVERLNFQKSAGMGFYIHGKVLEQPARCLIDTGAQVSLLSSTFLSDLRVNALAELQTYKGKVRVANGALLDILGTWEGPCVFDGLRVKHVFLVCRDINQSVLLGTDFLSKFGAIIDLKANTCSLLGKNLPLVGAFGRGEMPHPLEWSQEECLSISRMR</sequence>
<dbReference type="Proteomes" id="UP001501920">
    <property type="component" value="Chromosome 26"/>
</dbReference>
<dbReference type="Gene3D" id="2.40.70.10">
    <property type="entry name" value="Acid Proteases"/>
    <property type="match status" value="1"/>
</dbReference>
<keyword evidence="2" id="KW-1185">Reference proteome</keyword>
<dbReference type="AlphaFoldDB" id="A0AAR2JZ36"/>
<reference evidence="1" key="3">
    <citation type="submission" date="2025-09" db="UniProtKB">
        <authorList>
            <consortium name="Ensembl"/>
        </authorList>
    </citation>
    <scope>IDENTIFICATION</scope>
</reference>
<evidence type="ECO:0000313" key="2">
    <source>
        <dbReference type="Proteomes" id="UP001501920"/>
    </source>
</evidence>
<dbReference type="GO" id="GO:0006508">
    <property type="term" value="P:proteolysis"/>
    <property type="evidence" value="ECO:0007669"/>
    <property type="project" value="InterPro"/>
</dbReference>
<evidence type="ECO:0000313" key="1">
    <source>
        <dbReference type="Ensembl" id="ENSPNAP00000055464.1"/>
    </source>
</evidence>